<evidence type="ECO:0008006" key="3">
    <source>
        <dbReference type="Google" id="ProtNLM"/>
    </source>
</evidence>
<sequence>MAPTNHITVYRGRVVENRHAVHAAIVDSTGKLLYAVGDPSRITLPRSSTKPAQAVAVLETGAFDIFPFDDEDLALSCSSHSSEERHIARVNSMLAKVQANEADLRCGGQSSISEQVNQSWLKRDFVPTAACSNCSGKHVGMLAGAKALGTEISDYHLPTHPMQQRVMQVVEELSGAEKNKCEWAVDGCNLPTPAFPLRCFARIYAGFAAAADEDAADTATNVSRTKAMARIFHSMNQYPELVGGKGRFCTLTMKNFQGALVCKPGSQGCCGIGIRASEKTRQLGADGAMGISVKIEDGNIDILYSAVVEILKQLDIGTLDSEALSAFHHPKILSTTGAVIGHVSHMFQIRRCI</sequence>
<dbReference type="AlphaFoldDB" id="A0A1L9RMV9"/>
<gene>
    <name evidence="1" type="ORF">ASPWEDRAFT_741347</name>
</gene>
<proteinExistence type="predicted"/>
<dbReference type="VEuPathDB" id="FungiDB:ASPWEDRAFT_741347"/>
<protein>
    <recommendedName>
        <fullName evidence="3">L-asparaginase II</fullName>
    </recommendedName>
</protein>
<dbReference type="RefSeq" id="XP_040689834.1">
    <property type="nucleotide sequence ID" value="XM_040839440.1"/>
</dbReference>
<dbReference type="GeneID" id="63755288"/>
<evidence type="ECO:0000313" key="1">
    <source>
        <dbReference type="EMBL" id="OJJ36158.1"/>
    </source>
</evidence>
<keyword evidence="2" id="KW-1185">Reference proteome</keyword>
<dbReference type="PANTHER" id="PTHR42110">
    <property type="entry name" value="L-ASPARAGINASE, PUTATIVE (AFU_ORTHOLOGUE AFUA_3G11890)-RELATED"/>
    <property type="match status" value="1"/>
</dbReference>
<dbReference type="Pfam" id="PF06089">
    <property type="entry name" value="Asparaginase_II"/>
    <property type="match status" value="1"/>
</dbReference>
<dbReference type="PANTHER" id="PTHR42110:SF1">
    <property type="entry name" value="L-ASPARAGINASE, PUTATIVE (AFU_ORTHOLOGUE AFUA_3G11890)-RELATED"/>
    <property type="match status" value="1"/>
</dbReference>
<organism evidence="1 2">
    <name type="scientific">Aspergillus wentii DTO 134E9</name>
    <dbReference type="NCBI Taxonomy" id="1073089"/>
    <lineage>
        <taxon>Eukaryota</taxon>
        <taxon>Fungi</taxon>
        <taxon>Dikarya</taxon>
        <taxon>Ascomycota</taxon>
        <taxon>Pezizomycotina</taxon>
        <taxon>Eurotiomycetes</taxon>
        <taxon>Eurotiomycetidae</taxon>
        <taxon>Eurotiales</taxon>
        <taxon>Aspergillaceae</taxon>
        <taxon>Aspergillus</taxon>
        <taxon>Aspergillus subgen. Cremei</taxon>
    </lineage>
</organism>
<name>A0A1L9RMV9_ASPWE</name>
<dbReference type="OrthoDB" id="2588474at2759"/>
<evidence type="ECO:0000313" key="2">
    <source>
        <dbReference type="Proteomes" id="UP000184383"/>
    </source>
</evidence>
<dbReference type="EMBL" id="KV878212">
    <property type="protein sequence ID" value="OJJ36158.1"/>
    <property type="molecule type" value="Genomic_DNA"/>
</dbReference>
<dbReference type="InterPro" id="IPR010349">
    <property type="entry name" value="Asparaginase_II"/>
</dbReference>
<accession>A0A1L9RMV9</accession>
<reference evidence="2" key="1">
    <citation type="journal article" date="2017" name="Genome Biol.">
        <title>Comparative genomics reveals high biological diversity and specific adaptations in the industrially and medically important fungal genus Aspergillus.</title>
        <authorList>
            <person name="de Vries R.P."/>
            <person name="Riley R."/>
            <person name="Wiebenga A."/>
            <person name="Aguilar-Osorio G."/>
            <person name="Amillis S."/>
            <person name="Uchima C.A."/>
            <person name="Anderluh G."/>
            <person name="Asadollahi M."/>
            <person name="Askin M."/>
            <person name="Barry K."/>
            <person name="Battaglia E."/>
            <person name="Bayram O."/>
            <person name="Benocci T."/>
            <person name="Braus-Stromeyer S.A."/>
            <person name="Caldana C."/>
            <person name="Canovas D."/>
            <person name="Cerqueira G.C."/>
            <person name="Chen F."/>
            <person name="Chen W."/>
            <person name="Choi C."/>
            <person name="Clum A."/>
            <person name="Dos Santos R.A."/>
            <person name="Damasio A.R."/>
            <person name="Diallinas G."/>
            <person name="Emri T."/>
            <person name="Fekete E."/>
            <person name="Flipphi M."/>
            <person name="Freyberg S."/>
            <person name="Gallo A."/>
            <person name="Gournas C."/>
            <person name="Habgood R."/>
            <person name="Hainaut M."/>
            <person name="Harispe M.L."/>
            <person name="Henrissat B."/>
            <person name="Hilden K.S."/>
            <person name="Hope R."/>
            <person name="Hossain A."/>
            <person name="Karabika E."/>
            <person name="Karaffa L."/>
            <person name="Karanyi Z."/>
            <person name="Krasevec N."/>
            <person name="Kuo A."/>
            <person name="Kusch H."/>
            <person name="LaButti K."/>
            <person name="Lagendijk E.L."/>
            <person name="Lapidus A."/>
            <person name="Levasseur A."/>
            <person name="Lindquist E."/>
            <person name="Lipzen A."/>
            <person name="Logrieco A.F."/>
            <person name="MacCabe A."/>
            <person name="Maekelae M.R."/>
            <person name="Malavazi I."/>
            <person name="Melin P."/>
            <person name="Meyer V."/>
            <person name="Mielnichuk N."/>
            <person name="Miskei M."/>
            <person name="Molnar A.P."/>
            <person name="Mule G."/>
            <person name="Ngan C.Y."/>
            <person name="Orejas M."/>
            <person name="Orosz E."/>
            <person name="Ouedraogo J.P."/>
            <person name="Overkamp K.M."/>
            <person name="Park H.-S."/>
            <person name="Perrone G."/>
            <person name="Piumi F."/>
            <person name="Punt P.J."/>
            <person name="Ram A.F."/>
            <person name="Ramon A."/>
            <person name="Rauscher S."/>
            <person name="Record E."/>
            <person name="Riano-Pachon D.M."/>
            <person name="Robert V."/>
            <person name="Roehrig J."/>
            <person name="Ruller R."/>
            <person name="Salamov A."/>
            <person name="Salih N.S."/>
            <person name="Samson R.A."/>
            <person name="Sandor E."/>
            <person name="Sanguinetti M."/>
            <person name="Schuetze T."/>
            <person name="Sepcic K."/>
            <person name="Shelest E."/>
            <person name="Sherlock G."/>
            <person name="Sophianopoulou V."/>
            <person name="Squina F.M."/>
            <person name="Sun H."/>
            <person name="Susca A."/>
            <person name="Todd R.B."/>
            <person name="Tsang A."/>
            <person name="Unkles S.E."/>
            <person name="van de Wiele N."/>
            <person name="van Rossen-Uffink D."/>
            <person name="Oliveira J.V."/>
            <person name="Vesth T.C."/>
            <person name="Visser J."/>
            <person name="Yu J.-H."/>
            <person name="Zhou M."/>
            <person name="Andersen M.R."/>
            <person name="Archer D.B."/>
            <person name="Baker S.E."/>
            <person name="Benoit I."/>
            <person name="Brakhage A.A."/>
            <person name="Braus G.H."/>
            <person name="Fischer R."/>
            <person name="Frisvad J.C."/>
            <person name="Goldman G.H."/>
            <person name="Houbraken J."/>
            <person name="Oakley B."/>
            <person name="Pocsi I."/>
            <person name="Scazzocchio C."/>
            <person name="Seiboth B."/>
            <person name="vanKuyk P.A."/>
            <person name="Wortman J."/>
            <person name="Dyer P.S."/>
            <person name="Grigoriev I.V."/>
        </authorList>
    </citation>
    <scope>NUCLEOTIDE SEQUENCE [LARGE SCALE GENOMIC DNA]</scope>
    <source>
        <strain evidence="2">DTO 134E9</strain>
    </source>
</reference>
<dbReference type="Proteomes" id="UP000184383">
    <property type="component" value="Unassembled WGS sequence"/>
</dbReference>